<protein>
    <submittedName>
        <fullName evidence="3">Putative outer membrane protein</fullName>
    </submittedName>
</protein>
<dbReference type="Pfam" id="PF13505">
    <property type="entry name" value="OMP_b-brl"/>
    <property type="match status" value="1"/>
</dbReference>
<evidence type="ECO:0000313" key="4">
    <source>
        <dbReference type="Proteomes" id="UP000220251"/>
    </source>
</evidence>
<dbReference type="InterPro" id="IPR011250">
    <property type="entry name" value="OMP/PagP_B-barrel"/>
</dbReference>
<dbReference type="Gene3D" id="2.40.160.20">
    <property type="match status" value="1"/>
</dbReference>
<evidence type="ECO:0000313" key="3">
    <source>
        <dbReference type="EMBL" id="CRX38234.1"/>
    </source>
</evidence>
<dbReference type="EMBL" id="CWGJ01000011">
    <property type="protein sequence ID" value="CRX38234.1"/>
    <property type="molecule type" value="Genomic_DNA"/>
</dbReference>
<dbReference type="AlphaFoldDB" id="A0A0H5DRD4"/>
<evidence type="ECO:0000259" key="2">
    <source>
        <dbReference type="Pfam" id="PF13505"/>
    </source>
</evidence>
<name>A0A0H5DRD4_9BACT</name>
<dbReference type="Proteomes" id="UP000220251">
    <property type="component" value="Unassembled WGS sequence"/>
</dbReference>
<dbReference type="SUPFAM" id="SSF56925">
    <property type="entry name" value="OMPA-like"/>
    <property type="match status" value="1"/>
</dbReference>
<accession>A0A0H5DRD4</accession>
<dbReference type="OrthoDB" id="21449at2"/>
<proteinExistence type="predicted"/>
<organism evidence="3 4">
    <name type="scientific">Estrella lausannensis</name>
    <dbReference type="NCBI Taxonomy" id="483423"/>
    <lineage>
        <taxon>Bacteria</taxon>
        <taxon>Pseudomonadati</taxon>
        <taxon>Chlamydiota</taxon>
        <taxon>Chlamydiia</taxon>
        <taxon>Parachlamydiales</taxon>
        <taxon>Candidatus Criblamydiaceae</taxon>
        <taxon>Estrella</taxon>
    </lineage>
</organism>
<gene>
    <name evidence="3" type="ORF">ELAC_0885</name>
</gene>
<keyword evidence="1" id="KW-0732">Signal</keyword>
<feature type="domain" description="Outer membrane protein beta-barrel" evidence="2">
    <location>
        <begin position="27"/>
        <end position="203"/>
    </location>
</feature>
<evidence type="ECO:0000256" key="1">
    <source>
        <dbReference type="ARBA" id="ARBA00022729"/>
    </source>
</evidence>
<dbReference type="RefSeq" id="WP_098038080.1">
    <property type="nucleotide sequence ID" value="NZ_CWGJ01000011.1"/>
</dbReference>
<sequence length="203" mass="22153">MKKHVFALLALASTLMGTGLQGSECCDEGFYVGGFAGVNFLQNLDKHGVDAKFKTGFAGGIAGGYKFSNNVRAEAEFAYRRNTLKSISFDDESLDLHGVKLRGETFSVMGNVYYDIDMSCMGCNSYGFTPYIGVGAGWAENKVKASSHDVEISGSDSGFAYQGIAGVSYRICQKTDLGLEYRFFASKNDFRDHTVALTAKRYF</sequence>
<dbReference type="InterPro" id="IPR027385">
    <property type="entry name" value="Beta-barrel_OMP"/>
</dbReference>
<reference evidence="4" key="1">
    <citation type="submission" date="2015-06" db="EMBL/GenBank/DDBJ databases">
        <authorList>
            <person name="Bertelli C."/>
        </authorList>
    </citation>
    <scope>NUCLEOTIDE SEQUENCE [LARGE SCALE GENOMIC DNA]</scope>
    <source>
        <strain evidence="4">CRIB-30</strain>
    </source>
</reference>
<keyword evidence="4" id="KW-1185">Reference proteome</keyword>